<dbReference type="Gene3D" id="1.20.5.170">
    <property type="match status" value="1"/>
</dbReference>
<proteinExistence type="predicted"/>
<reference evidence="1" key="1">
    <citation type="submission" date="2025-08" db="UniProtKB">
        <authorList>
            <consortium name="Ensembl"/>
        </authorList>
    </citation>
    <scope>IDENTIFICATION</scope>
</reference>
<dbReference type="Ensembl" id="ENSCWAT00000011283.1">
    <property type="protein sequence ID" value="ENSCWAP00000010372.1"/>
    <property type="gene ID" value="ENSCWAG00000008093.1"/>
</dbReference>
<dbReference type="SUPFAM" id="SSF57997">
    <property type="entry name" value="Tropomyosin"/>
    <property type="match status" value="1"/>
</dbReference>
<dbReference type="Proteomes" id="UP000694540">
    <property type="component" value="Unplaced"/>
</dbReference>
<reference evidence="1" key="2">
    <citation type="submission" date="2025-09" db="UniProtKB">
        <authorList>
            <consortium name="Ensembl"/>
        </authorList>
    </citation>
    <scope>IDENTIFICATION</scope>
</reference>
<evidence type="ECO:0000313" key="1">
    <source>
        <dbReference type="Ensembl" id="ENSCWAP00000010372.1"/>
    </source>
</evidence>
<dbReference type="PANTHER" id="PTHR19269">
    <property type="entry name" value="TROPOMYOSIN"/>
    <property type="match status" value="1"/>
</dbReference>
<protein>
    <submittedName>
        <fullName evidence="1">Uncharacterized protein</fullName>
    </submittedName>
</protein>
<sequence length="61" mass="7025">MRARGIKLIEKRALKVEEKTELQELQLKEAKHIAEDTGRMYEAVALKLTIDDLEGKLKCTK</sequence>
<dbReference type="GeneTree" id="ENSGT00940000172218"/>
<accession>A0A8C3YGE6</accession>
<keyword evidence="2" id="KW-1185">Reference proteome</keyword>
<name>A0A8C3YGE6_9CETA</name>
<dbReference type="AlphaFoldDB" id="A0A8C3YGE6"/>
<organism evidence="1 2">
    <name type="scientific">Catagonus wagneri</name>
    <name type="common">Chacoan peccary</name>
    <dbReference type="NCBI Taxonomy" id="51154"/>
    <lineage>
        <taxon>Eukaryota</taxon>
        <taxon>Metazoa</taxon>
        <taxon>Chordata</taxon>
        <taxon>Craniata</taxon>
        <taxon>Vertebrata</taxon>
        <taxon>Euteleostomi</taxon>
        <taxon>Mammalia</taxon>
        <taxon>Eutheria</taxon>
        <taxon>Laurasiatheria</taxon>
        <taxon>Artiodactyla</taxon>
        <taxon>Suina</taxon>
        <taxon>Tayassuidae</taxon>
        <taxon>Catagonus</taxon>
    </lineage>
</organism>
<evidence type="ECO:0000313" key="2">
    <source>
        <dbReference type="Proteomes" id="UP000694540"/>
    </source>
</evidence>